<sequence>MGGGLEAGGRHSFLHAYFIKFLVAGAIALKGIGGILFILGSSFGAVLLLLHQLIATPILYDFYNYDSEDREFIQLFIKFTQNMALFGALLFFIGMKNSIPRRLPKKKVAKTKTY</sequence>
<gene>
    <name evidence="2" type="ORF">TSUD_150780</name>
</gene>
<feature type="transmembrane region" description="Helical" evidence="1">
    <location>
        <begin position="72"/>
        <end position="93"/>
    </location>
</feature>
<proteinExistence type="predicted"/>
<dbReference type="PANTHER" id="PTHR31474:SF9">
    <property type="entry name" value="HR-LIKE LESION-INDUCING PROTEIN-LIKE PROTEIN"/>
    <property type="match status" value="1"/>
</dbReference>
<dbReference type="OrthoDB" id="529675at2759"/>
<evidence type="ECO:0008006" key="4">
    <source>
        <dbReference type="Google" id="ProtNLM"/>
    </source>
</evidence>
<dbReference type="EMBL" id="DF973306">
    <property type="protein sequence ID" value="GAU25179.1"/>
    <property type="molecule type" value="Genomic_DNA"/>
</dbReference>
<dbReference type="Proteomes" id="UP000242715">
    <property type="component" value="Unassembled WGS sequence"/>
</dbReference>
<dbReference type="PANTHER" id="PTHR31474">
    <property type="entry name" value="HR-LIKE LESION-INDUCER"/>
    <property type="match status" value="1"/>
</dbReference>
<evidence type="ECO:0000313" key="2">
    <source>
        <dbReference type="EMBL" id="GAU25179.1"/>
    </source>
</evidence>
<dbReference type="AlphaFoldDB" id="A0A2Z6N184"/>
<dbReference type="InterPro" id="IPR008637">
    <property type="entry name" value="HR_lesion"/>
</dbReference>
<keyword evidence="1" id="KW-0812">Transmembrane</keyword>
<keyword evidence="1" id="KW-0472">Membrane</keyword>
<accession>A0A2Z6N184</accession>
<dbReference type="Pfam" id="PF05514">
    <property type="entry name" value="HR_lesion"/>
    <property type="match status" value="1"/>
</dbReference>
<evidence type="ECO:0000256" key="1">
    <source>
        <dbReference type="SAM" id="Phobius"/>
    </source>
</evidence>
<evidence type="ECO:0000313" key="3">
    <source>
        <dbReference type="Proteomes" id="UP000242715"/>
    </source>
</evidence>
<keyword evidence="3" id="KW-1185">Reference proteome</keyword>
<protein>
    <recommendedName>
        <fullName evidence="4">HR-like lesion-inducer</fullName>
    </recommendedName>
</protein>
<keyword evidence="1" id="KW-1133">Transmembrane helix</keyword>
<organism evidence="2 3">
    <name type="scientific">Trifolium subterraneum</name>
    <name type="common">Subterranean clover</name>
    <dbReference type="NCBI Taxonomy" id="3900"/>
    <lineage>
        <taxon>Eukaryota</taxon>
        <taxon>Viridiplantae</taxon>
        <taxon>Streptophyta</taxon>
        <taxon>Embryophyta</taxon>
        <taxon>Tracheophyta</taxon>
        <taxon>Spermatophyta</taxon>
        <taxon>Magnoliopsida</taxon>
        <taxon>eudicotyledons</taxon>
        <taxon>Gunneridae</taxon>
        <taxon>Pentapetalae</taxon>
        <taxon>rosids</taxon>
        <taxon>fabids</taxon>
        <taxon>Fabales</taxon>
        <taxon>Fabaceae</taxon>
        <taxon>Papilionoideae</taxon>
        <taxon>50 kb inversion clade</taxon>
        <taxon>NPAAA clade</taxon>
        <taxon>Hologalegina</taxon>
        <taxon>IRL clade</taxon>
        <taxon>Trifolieae</taxon>
        <taxon>Trifolium</taxon>
    </lineage>
</organism>
<reference evidence="3" key="1">
    <citation type="journal article" date="2017" name="Front. Plant Sci.">
        <title>Climate Clever Clovers: New Paradigm to Reduce the Environmental Footprint of Ruminants by Breeding Low Methanogenic Forages Utilizing Haplotype Variation.</title>
        <authorList>
            <person name="Kaur P."/>
            <person name="Appels R."/>
            <person name="Bayer P.E."/>
            <person name="Keeble-Gagnere G."/>
            <person name="Wang J."/>
            <person name="Hirakawa H."/>
            <person name="Shirasawa K."/>
            <person name="Vercoe P."/>
            <person name="Stefanova K."/>
            <person name="Durmic Z."/>
            <person name="Nichols P."/>
            <person name="Revell C."/>
            <person name="Isobe S.N."/>
            <person name="Edwards D."/>
            <person name="Erskine W."/>
        </authorList>
    </citation>
    <scope>NUCLEOTIDE SEQUENCE [LARGE SCALE GENOMIC DNA]</scope>
    <source>
        <strain evidence="3">cv. Daliak</strain>
    </source>
</reference>
<name>A0A2Z6N184_TRISU</name>